<dbReference type="Proteomes" id="UP000184188">
    <property type="component" value="Unassembled WGS sequence"/>
</dbReference>
<dbReference type="SMART" id="SM00906">
    <property type="entry name" value="Fungal_trans"/>
    <property type="match status" value="1"/>
</dbReference>
<dbReference type="PROSITE" id="PS50048">
    <property type="entry name" value="ZN2_CY6_FUNGAL_2"/>
    <property type="match status" value="1"/>
</dbReference>
<dbReference type="Pfam" id="PF00172">
    <property type="entry name" value="Zn_clus"/>
    <property type="match status" value="1"/>
</dbReference>
<evidence type="ECO:0000313" key="9">
    <source>
        <dbReference type="Proteomes" id="UP000184188"/>
    </source>
</evidence>
<dbReference type="PROSITE" id="PS00463">
    <property type="entry name" value="ZN2_CY6_FUNGAL_1"/>
    <property type="match status" value="1"/>
</dbReference>
<dbReference type="GeneID" id="34609318"/>
<dbReference type="GO" id="GO:0008270">
    <property type="term" value="F:zinc ion binding"/>
    <property type="evidence" value="ECO:0007669"/>
    <property type="project" value="InterPro"/>
</dbReference>
<keyword evidence="6" id="KW-0539">Nucleus</keyword>
<dbReference type="CDD" id="cd00067">
    <property type="entry name" value="GAL4"/>
    <property type="match status" value="1"/>
</dbReference>
<dbReference type="GO" id="GO:0000981">
    <property type="term" value="F:DNA-binding transcription factor activity, RNA polymerase II-specific"/>
    <property type="evidence" value="ECO:0007669"/>
    <property type="project" value="InterPro"/>
</dbReference>
<keyword evidence="9" id="KW-1185">Reference proteome</keyword>
<dbReference type="SMART" id="SM00066">
    <property type="entry name" value="GAL4"/>
    <property type="match status" value="1"/>
</dbReference>
<dbReference type="GO" id="GO:0003677">
    <property type="term" value="F:DNA binding"/>
    <property type="evidence" value="ECO:0007669"/>
    <property type="project" value="UniProtKB-KW"/>
</dbReference>
<evidence type="ECO:0000256" key="2">
    <source>
        <dbReference type="ARBA" id="ARBA00022723"/>
    </source>
</evidence>
<dbReference type="STRING" id="1073090.A0A1L9SSJ8"/>
<proteinExistence type="predicted"/>
<evidence type="ECO:0000313" key="8">
    <source>
        <dbReference type="EMBL" id="OJJ50086.1"/>
    </source>
</evidence>
<keyword evidence="4" id="KW-0238">DNA-binding</keyword>
<dbReference type="GO" id="GO:0006351">
    <property type="term" value="P:DNA-templated transcription"/>
    <property type="evidence" value="ECO:0007669"/>
    <property type="project" value="InterPro"/>
</dbReference>
<keyword evidence="2" id="KW-0479">Metal-binding</keyword>
<dbReference type="CDD" id="cd12148">
    <property type="entry name" value="fungal_TF_MHR"/>
    <property type="match status" value="1"/>
</dbReference>
<dbReference type="InterPro" id="IPR036864">
    <property type="entry name" value="Zn2-C6_fun-type_DNA-bd_sf"/>
</dbReference>
<dbReference type="RefSeq" id="XP_022584596.1">
    <property type="nucleotide sequence ID" value="XM_022722853.1"/>
</dbReference>
<dbReference type="InterPro" id="IPR050815">
    <property type="entry name" value="TF_fung"/>
</dbReference>
<evidence type="ECO:0000256" key="3">
    <source>
        <dbReference type="ARBA" id="ARBA00023015"/>
    </source>
</evidence>
<keyword evidence="5" id="KW-0804">Transcription</keyword>
<sequence length="638" mass="71529">MSDSSPPRASKQEAKAKRSRTGCLTCRTRKIKCDETPGRCSNCSRVMLECRWPEQDLPSHVTTRSRCSRDRPCERCRDQALSCEDVPEPALPTTTATTATTTATKTPKNLLATDGIDDSVLNNHLEAFFTRVYPCQANAFIHRASLLRDIHAGRAKRALLLALCATSARFLPDPPVGRECGWAREAKALLILVGETDVQTVAALLLMAKHDIHCGRFGSAWMLAAMATRAALALGLHRDTSSSSSSSSSPEDLNELDPAVLFVEQETRRRLFWACYTLDRMMATGQSDLMIVQPDLVVNLPLPCEEHSFQLGITCQTPCLVLRDKQREEKNNDGPSREAGPGLVTSIFGQYVQLMTLRSSILRYTRHTAKNTTVDELAPWEPGSQWAQWEARLHAWRGSLPAQCQLRPDTIYARQAQHQLVPLMMLHVWFDQCMADLYRMMLPGFPESLSADLLLAAPAGWVEQHQTACVRHSRGILHTLTTVARHVDLTRLPFLDASLPSCVFESMRVQLQALYMLPSEARPAALTDAKRGFDALMIVVNGMARFFRQAQWLLHEMRNMLSRYGIPIQQEESPDTPVEGQDHPWQRRIQQLKQGLPDIPPSPESQQALLHNSLLSFDSPDMYLEVTNLLEMQGITDE</sequence>
<dbReference type="EMBL" id="KV878337">
    <property type="protein sequence ID" value="OJJ50086.1"/>
    <property type="molecule type" value="Genomic_DNA"/>
</dbReference>
<dbReference type="OrthoDB" id="2563500at2759"/>
<protein>
    <recommendedName>
        <fullName evidence="7">Zn(2)-C6 fungal-type domain-containing protein</fullName>
    </recommendedName>
</protein>
<name>A0A1L9SSJ8_9EURO</name>
<feature type="domain" description="Zn(2)-C6 fungal-type" evidence="7">
    <location>
        <begin position="22"/>
        <end position="52"/>
    </location>
</feature>
<evidence type="ECO:0000259" key="7">
    <source>
        <dbReference type="PROSITE" id="PS50048"/>
    </source>
</evidence>
<dbReference type="InterPro" id="IPR001138">
    <property type="entry name" value="Zn2Cys6_DnaBD"/>
</dbReference>
<accession>A0A1L9SSJ8</accession>
<evidence type="ECO:0000256" key="5">
    <source>
        <dbReference type="ARBA" id="ARBA00023163"/>
    </source>
</evidence>
<dbReference type="InterPro" id="IPR007219">
    <property type="entry name" value="XnlR_reg_dom"/>
</dbReference>
<evidence type="ECO:0000256" key="4">
    <source>
        <dbReference type="ARBA" id="ARBA00023125"/>
    </source>
</evidence>
<dbReference type="VEuPathDB" id="FungiDB:ASPZODRAFT_13184"/>
<dbReference type="PANTHER" id="PTHR47338">
    <property type="entry name" value="ZN(II)2CYS6 TRANSCRIPTION FACTOR (EUROFUNG)-RELATED"/>
    <property type="match status" value="1"/>
</dbReference>
<dbReference type="AlphaFoldDB" id="A0A1L9SSJ8"/>
<comment type="subcellular location">
    <subcellularLocation>
        <location evidence="1">Nucleus</location>
    </subcellularLocation>
</comment>
<organism evidence="8 9">
    <name type="scientific">Penicilliopsis zonata CBS 506.65</name>
    <dbReference type="NCBI Taxonomy" id="1073090"/>
    <lineage>
        <taxon>Eukaryota</taxon>
        <taxon>Fungi</taxon>
        <taxon>Dikarya</taxon>
        <taxon>Ascomycota</taxon>
        <taxon>Pezizomycotina</taxon>
        <taxon>Eurotiomycetes</taxon>
        <taxon>Eurotiomycetidae</taxon>
        <taxon>Eurotiales</taxon>
        <taxon>Aspergillaceae</taxon>
        <taxon>Penicilliopsis</taxon>
    </lineage>
</organism>
<reference evidence="9" key="1">
    <citation type="journal article" date="2017" name="Genome Biol.">
        <title>Comparative genomics reveals high biological diversity and specific adaptations in the industrially and medically important fungal genus Aspergillus.</title>
        <authorList>
            <person name="de Vries R.P."/>
            <person name="Riley R."/>
            <person name="Wiebenga A."/>
            <person name="Aguilar-Osorio G."/>
            <person name="Amillis S."/>
            <person name="Uchima C.A."/>
            <person name="Anderluh G."/>
            <person name="Asadollahi M."/>
            <person name="Askin M."/>
            <person name="Barry K."/>
            <person name="Battaglia E."/>
            <person name="Bayram O."/>
            <person name="Benocci T."/>
            <person name="Braus-Stromeyer S.A."/>
            <person name="Caldana C."/>
            <person name="Canovas D."/>
            <person name="Cerqueira G.C."/>
            <person name="Chen F."/>
            <person name="Chen W."/>
            <person name="Choi C."/>
            <person name="Clum A."/>
            <person name="Dos Santos R.A."/>
            <person name="Damasio A.R."/>
            <person name="Diallinas G."/>
            <person name="Emri T."/>
            <person name="Fekete E."/>
            <person name="Flipphi M."/>
            <person name="Freyberg S."/>
            <person name="Gallo A."/>
            <person name="Gournas C."/>
            <person name="Habgood R."/>
            <person name="Hainaut M."/>
            <person name="Harispe M.L."/>
            <person name="Henrissat B."/>
            <person name="Hilden K.S."/>
            <person name="Hope R."/>
            <person name="Hossain A."/>
            <person name="Karabika E."/>
            <person name="Karaffa L."/>
            <person name="Karanyi Z."/>
            <person name="Krasevec N."/>
            <person name="Kuo A."/>
            <person name="Kusch H."/>
            <person name="LaButti K."/>
            <person name="Lagendijk E.L."/>
            <person name="Lapidus A."/>
            <person name="Levasseur A."/>
            <person name="Lindquist E."/>
            <person name="Lipzen A."/>
            <person name="Logrieco A.F."/>
            <person name="MacCabe A."/>
            <person name="Maekelae M.R."/>
            <person name="Malavazi I."/>
            <person name="Melin P."/>
            <person name="Meyer V."/>
            <person name="Mielnichuk N."/>
            <person name="Miskei M."/>
            <person name="Molnar A.P."/>
            <person name="Mule G."/>
            <person name="Ngan C.Y."/>
            <person name="Orejas M."/>
            <person name="Orosz E."/>
            <person name="Ouedraogo J.P."/>
            <person name="Overkamp K.M."/>
            <person name="Park H.-S."/>
            <person name="Perrone G."/>
            <person name="Piumi F."/>
            <person name="Punt P.J."/>
            <person name="Ram A.F."/>
            <person name="Ramon A."/>
            <person name="Rauscher S."/>
            <person name="Record E."/>
            <person name="Riano-Pachon D.M."/>
            <person name="Robert V."/>
            <person name="Roehrig J."/>
            <person name="Ruller R."/>
            <person name="Salamov A."/>
            <person name="Salih N.S."/>
            <person name="Samson R.A."/>
            <person name="Sandor E."/>
            <person name="Sanguinetti M."/>
            <person name="Schuetze T."/>
            <person name="Sepcic K."/>
            <person name="Shelest E."/>
            <person name="Sherlock G."/>
            <person name="Sophianopoulou V."/>
            <person name="Squina F.M."/>
            <person name="Sun H."/>
            <person name="Susca A."/>
            <person name="Todd R.B."/>
            <person name="Tsang A."/>
            <person name="Unkles S.E."/>
            <person name="van de Wiele N."/>
            <person name="van Rossen-Uffink D."/>
            <person name="Oliveira J.V."/>
            <person name="Vesth T.C."/>
            <person name="Visser J."/>
            <person name="Yu J.-H."/>
            <person name="Zhou M."/>
            <person name="Andersen M.R."/>
            <person name="Archer D.B."/>
            <person name="Baker S.E."/>
            <person name="Benoit I."/>
            <person name="Brakhage A.A."/>
            <person name="Braus G.H."/>
            <person name="Fischer R."/>
            <person name="Frisvad J.C."/>
            <person name="Goldman G.H."/>
            <person name="Houbraken J."/>
            <person name="Oakley B."/>
            <person name="Pocsi I."/>
            <person name="Scazzocchio C."/>
            <person name="Seiboth B."/>
            <person name="vanKuyk P.A."/>
            <person name="Wortman J."/>
            <person name="Dyer P.S."/>
            <person name="Grigoriev I.V."/>
        </authorList>
    </citation>
    <scope>NUCLEOTIDE SEQUENCE [LARGE SCALE GENOMIC DNA]</scope>
    <source>
        <strain evidence="9">CBS 506.65</strain>
    </source>
</reference>
<gene>
    <name evidence="8" type="ORF">ASPZODRAFT_13184</name>
</gene>
<evidence type="ECO:0000256" key="1">
    <source>
        <dbReference type="ARBA" id="ARBA00004123"/>
    </source>
</evidence>
<dbReference type="PANTHER" id="PTHR47338:SF7">
    <property type="entry name" value="ZN(II)2CYS6 TRANSCRIPTION FACTOR (EUROFUNG)"/>
    <property type="match status" value="1"/>
</dbReference>
<keyword evidence="3" id="KW-0805">Transcription regulation</keyword>
<evidence type="ECO:0000256" key="6">
    <source>
        <dbReference type="ARBA" id="ARBA00023242"/>
    </source>
</evidence>
<dbReference type="GO" id="GO:0005634">
    <property type="term" value="C:nucleus"/>
    <property type="evidence" value="ECO:0007669"/>
    <property type="project" value="UniProtKB-SubCell"/>
</dbReference>
<dbReference type="Pfam" id="PF04082">
    <property type="entry name" value="Fungal_trans"/>
    <property type="match status" value="1"/>
</dbReference>
<dbReference type="Gene3D" id="4.10.240.10">
    <property type="entry name" value="Zn(2)-C6 fungal-type DNA-binding domain"/>
    <property type="match status" value="1"/>
</dbReference>
<dbReference type="SUPFAM" id="SSF57701">
    <property type="entry name" value="Zn2/Cys6 DNA-binding domain"/>
    <property type="match status" value="1"/>
</dbReference>